<evidence type="ECO:0000256" key="2">
    <source>
        <dbReference type="ARBA" id="ARBA00010878"/>
    </source>
</evidence>
<dbReference type="GO" id="GO:0071013">
    <property type="term" value="C:catalytic step 2 spliceosome"/>
    <property type="evidence" value="ECO:0007669"/>
    <property type="project" value="TreeGrafter"/>
</dbReference>
<comment type="subcellular location">
    <subcellularLocation>
        <location evidence="1">Nucleus</location>
        <location evidence="1">Nucleolus</location>
    </subcellularLocation>
</comment>
<protein>
    <submittedName>
        <fullName evidence="5">Protein FRG1 homolog</fullName>
    </submittedName>
</protein>
<dbReference type="PANTHER" id="PTHR12928:SF0">
    <property type="entry name" value="FSHD REGION GENE 1"/>
    <property type="match status" value="1"/>
</dbReference>
<evidence type="ECO:0000313" key="5">
    <source>
        <dbReference type="EMBL" id="LAB68098.1"/>
    </source>
</evidence>
<evidence type="ECO:0000313" key="6">
    <source>
        <dbReference type="EMBL" id="LAC21729.1"/>
    </source>
</evidence>
<dbReference type="GO" id="GO:0051015">
    <property type="term" value="F:actin filament binding"/>
    <property type="evidence" value="ECO:0007669"/>
    <property type="project" value="TreeGrafter"/>
</dbReference>
<dbReference type="InterPro" id="IPR013865">
    <property type="entry name" value="FAM32A"/>
</dbReference>
<dbReference type="Pfam" id="PF08555">
    <property type="entry name" value="FAM32A"/>
    <property type="match status" value="1"/>
</dbReference>
<keyword evidence="3" id="KW-0539">Nucleus</keyword>
<dbReference type="AlphaFoldDB" id="A0A2P2I249"/>
<evidence type="ECO:0000256" key="4">
    <source>
        <dbReference type="SAM" id="MobiDB-lite"/>
    </source>
</evidence>
<dbReference type="InterPro" id="IPR008999">
    <property type="entry name" value="Actin-crosslinking"/>
</dbReference>
<accession>A0A2P2I249</accession>
<dbReference type="GO" id="GO:0005730">
    <property type="term" value="C:nucleolus"/>
    <property type="evidence" value="ECO:0007669"/>
    <property type="project" value="UniProtKB-SubCell"/>
</dbReference>
<dbReference type="EMBL" id="IACF01002444">
    <property type="protein sequence ID" value="LAB68098.1"/>
    <property type="molecule type" value="mRNA"/>
</dbReference>
<evidence type="ECO:0000256" key="1">
    <source>
        <dbReference type="ARBA" id="ARBA00004604"/>
    </source>
</evidence>
<evidence type="ECO:0000256" key="3">
    <source>
        <dbReference type="ARBA" id="ARBA00023242"/>
    </source>
</evidence>
<sequence>MSSEYQQVKVGKLKLKGEKTKKRKSKKRKQEDDCDGSSGSAGLSAEQQDTIAHGGWWKSEAVHEIRGDIAIQLGSTPVYITALDNGCFTIGPPHNEGEGPHPEEILTTIPTGDSRKLAFKSGYGKYVSVDNKGRMVARAEAIGPREMWTPVFQDGQTALLSATDCFVGVDDADDIVATSAKAGTDEMITIRCKCARAKDDGKEVPSEEKGSLKDVELNYVKKFQKFQDKRILMNSEGRFELKDARDKGKLHEALLDRRSKMKADRYCK</sequence>
<feature type="region of interest" description="Disordered" evidence="4">
    <location>
        <begin position="1"/>
        <end position="47"/>
    </location>
</feature>
<dbReference type="EMBL" id="IACT01002452">
    <property type="protein sequence ID" value="LAC21729.1"/>
    <property type="molecule type" value="mRNA"/>
</dbReference>
<proteinExistence type="evidence at transcript level"/>
<dbReference type="PANTHER" id="PTHR12928">
    <property type="entry name" value="FRG1 PROTEIN"/>
    <property type="match status" value="1"/>
</dbReference>
<reference evidence="6" key="1">
    <citation type="submission" date="2017-11" db="EMBL/GenBank/DDBJ databases">
        <title>The sensing device of the deep-sea amphipod.</title>
        <authorList>
            <person name="Kobayashi H."/>
            <person name="Nagahama T."/>
            <person name="Arai W."/>
            <person name="Sasagawa Y."/>
            <person name="Umeda M."/>
            <person name="Hayashi T."/>
            <person name="Nikaido I."/>
            <person name="Watanabe H."/>
            <person name="Oguri K."/>
            <person name="Kitazato H."/>
            <person name="Fujioka K."/>
            <person name="Kido Y."/>
            <person name="Takami H."/>
        </authorList>
    </citation>
    <scope>NUCLEOTIDE SEQUENCE</scope>
    <source>
        <tissue evidence="6">Whole body</tissue>
    </source>
</reference>
<dbReference type="SUPFAM" id="SSF50405">
    <property type="entry name" value="Actin-crosslinking proteins"/>
    <property type="match status" value="1"/>
</dbReference>
<comment type="similarity">
    <text evidence="2">Belongs to the FRG1 family.</text>
</comment>
<feature type="compositionally biased region" description="Polar residues" evidence="4">
    <location>
        <begin position="37"/>
        <end position="47"/>
    </location>
</feature>
<dbReference type="Pfam" id="PF06229">
    <property type="entry name" value="FRG1"/>
    <property type="match status" value="1"/>
</dbReference>
<organism evidence="5">
    <name type="scientific">Hirondellea gigas</name>
    <dbReference type="NCBI Taxonomy" id="1518452"/>
    <lineage>
        <taxon>Eukaryota</taxon>
        <taxon>Metazoa</taxon>
        <taxon>Ecdysozoa</taxon>
        <taxon>Arthropoda</taxon>
        <taxon>Crustacea</taxon>
        <taxon>Multicrustacea</taxon>
        <taxon>Malacostraca</taxon>
        <taxon>Eumalacostraca</taxon>
        <taxon>Peracarida</taxon>
        <taxon>Amphipoda</taxon>
        <taxon>Amphilochidea</taxon>
        <taxon>Lysianassida</taxon>
        <taxon>Lysianassidira</taxon>
        <taxon>Lysianassoidea</taxon>
        <taxon>Lysianassidae</taxon>
        <taxon>Hirondellea</taxon>
    </lineage>
</organism>
<dbReference type="InterPro" id="IPR010414">
    <property type="entry name" value="FRG1"/>
</dbReference>
<dbReference type="CDD" id="cd23338">
    <property type="entry name" value="beta-trefoil_FSCN_FRG1"/>
    <property type="match status" value="1"/>
</dbReference>
<name>A0A2P2I249_9CRUS</name>
<feature type="compositionally biased region" description="Basic residues" evidence="4">
    <location>
        <begin position="11"/>
        <end position="28"/>
    </location>
</feature>
<reference evidence="5" key="2">
    <citation type="journal article" date="2018" name="Biosci. Biotechnol. Biochem.">
        <title>Polysaccharide hydrolase of the hadal zone amphipods Hirondellea gigas.</title>
        <authorList>
            <person name="Kobayashi H."/>
            <person name="Nagahama T."/>
            <person name="Arai W."/>
            <person name="Sasagawa Y."/>
            <person name="Umeda M."/>
            <person name="Hayashi T."/>
            <person name="Nikaido I."/>
            <person name="Watanabe H."/>
            <person name="Oguri K."/>
            <person name="Kitazato H."/>
            <person name="Fujioka K."/>
            <person name="Kido Y."/>
            <person name="Takami H."/>
        </authorList>
    </citation>
    <scope>NUCLEOTIDE SEQUENCE</scope>
    <source>
        <tissue evidence="5">Whole body</tissue>
    </source>
</reference>
<dbReference type="GO" id="GO:0055120">
    <property type="term" value="C:striated muscle dense body"/>
    <property type="evidence" value="ECO:0007669"/>
    <property type="project" value="TreeGrafter"/>
</dbReference>
<dbReference type="Gene3D" id="2.80.10.50">
    <property type="match status" value="1"/>
</dbReference>